<dbReference type="PROSITE" id="PS00893">
    <property type="entry name" value="NUDIX_BOX"/>
    <property type="match status" value="1"/>
</dbReference>
<proteinExistence type="inferred from homology"/>
<comment type="similarity">
    <text evidence="4">Belongs to the Nudix hydrolase family. RppH subfamily.</text>
</comment>
<protein>
    <recommendedName>
        <fullName evidence="4">RNA pyrophosphohydrolase</fullName>
        <ecNumber evidence="4">3.6.1.-</ecNumber>
    </recommendedName>
    <alternativeName>
        <fullName evidence="4">(Di)nucleoside polyphosphate hydrolase</fullName>
    </alternativeName>
</protein>
<reference evidence="6 7" key="1">
    <citation type="journal article" date="2021" name="Sci. Rep.">
        <title>The distribution of antibiotic resistance genes in chicken gut microbiota commensals.</title>
        <authorList>
            <person name="Juricova H."/>
            <person name="Matiasovicova J."/>
            <person name="Kubasova T."/>
            <person name="Cejkova D."/>
            <person name="Rychlik I."/>
        </authorList>
    </citation>
    <scope>NUCLEOTIDE SEQUENCE [LARGE SCALE GENOMIC DNA]</scope>
    <source>
        <strain evidence="6 7">An562</strain>
    </source>
</reference>
<name>A0ABS2GRH5_9BURK</name>
<dbReference type="InterPro" id="IPR020476">
    <property type="entry name" value="Nudix_hydrolase"/>
</dbReference>
<evidence type="ECO:0000256" key="4">
    <source>
        <dbReference type="HAMAP-Rule" id="MF_00298"/>
    </source>
</evidence>
<dbReference type="HAMAP" id="MF_00298">
    <property type="entry name" value="Nudix_RppH"/>
    <property type="match status" value="1"/>
</dbReference>
<gene>
    <name evidence="4" type="primary">rppH</name>
    <name evidence="4" type="synonym">nudH</name>
    <name evidence="6" type="ORF">H5985_03980</name>
</gene>
<dbReference type="PANTHER" id="PTHR11839:SF22">
    <property type="entry name" value="NUDIX HYDROLASE 26, CHLOROPLASTIC"/>
    <property type="match status" value="1"/>
</dbReference>
<dbReference type="SUPFAM" id="SSF55811">
    <property type="entry name" value="Nudix"/>
    <property type="match status" value="1"/>
</dbReference>
<evidence type="ECO:0000256" key="1">
    <source>
        <dbReference type="ARBA" id="ARBA00001936"/>
    </source>
</evidence>
<dbReference type="Gene3D" id="3.90.79.10">
    <property type="entry name" value="Nucleoside Triphosphate Pyrophosphohydrolase"/>
    <property type="match status" value="1"/>
</dbReference>
<keyword evidence="3 4" id="KW-0378">Hydrolase</keyword>
<comment type="cofactor">
    <cofactor evidence="2">
        <name>Mg(2+)</name>
        <dbReference type="ChEBI" id="CHEBI:18420"/>
    </cofactor>
</comment>
<feature type="domain" description="Nudix hydrolase" evidence="5">
    <location>
        <begin position="6"/>
        <end position="148"/>
    </location>
</feature>
<dbReference type="CDD" id="cd03671">
    <property type="entry name" value="NUDIX_Ap4A_hydrolase_plant_like"/>
    <property type="match status" value="1"/>
</dbReference>
<dbReference type="GO" id="GO:0016787">
    <property type="term" value="F:hydrolase activity"/>
    <property type="evidence" value="ECO:0007669"/>
    <property type="project" value="UniProtKB-KW"/>
</dbReference>
<dbReference type="PROSITE" id="PS51462">
    <property type="entry name" value="NUDIX"/>
    <property type="match status" value="1"/>
</dbReference>
<dbReference type="NCBIfam" id="NF001937">
    <property type="entry name" value="PRK00714.1-4"/>
    <property type="match status" value="1"/>
</dbReference>
<dbReference type="RefSeq" id="WP_205050021.1">
    <property type="nucleotide sequence ID" value="NZ_JACJKX010000005.1"/>
</dbReference>
<keyword evidence="7" id="KW-1185">Reference proteome</keyword>
<sequence>MLDSDGYRPNIGIILTNADKKVFWAKRLRKPAWQFPQGGIDEGEDIETALMRELNEEIGLTADDVEIIAHTNEWLYYDVPEPFRRADRSIYRGQKQIWFLLKLVGPESKINLFASNHPEFDAWRWNDYWVPLRDVIDFKHDVYRKALADLAPHLFGQNDRRSKPSQDWLLYGF</sequence>
<feature type="short sequence motif" description="Nudix box" evidence="4">
    <location>
        <begin position="38"/>
        <end position="59"/>
    </location>
</feature>
<comment type="caution">
    <text evidence="6">The sequence shown here is derived from an EMBL/GenBank/DDBJ whole genome shotgun (WGS) entry which is preliminary data.</text>
</comment>
<accession>A0ABS2GRH5</accession>
<dbReference type="Proteomes" id="UP000777002">
    <property type="component" value="Unassembled WGS sequence"/>
</dbReference>
<evidence type="ECO:0000313" key="6">
    <source>
        <dbReference type="EMBL" id="MBM6928425.1"/>
    </source>
</evidence>
<evidence type="ECO:0000256" key="2">
    <source>
        <dbReference type="ARBA" id="ARBA00001946"/>
    </source>
</evidence>
<dbReference type="Pfam" id="PF00293">
    <property type="entry name" value="NUDIX"/>
    <property type="match status" value="1"/>
</dbReference>
<dbReference type="EC" id="3.6.1.-" evidence="4"/>
<dbReference type="InterPro" id="IPR015797">
    <property type="entry name" value="NUDIX_hydrolase-like_dom_sf"/>
</dbReference>
<evidence type="ECO:0000259" key="5">
    <source>
        <dbReference type="PROSITE" id="PS51462"/>
    </source>
</evidence>
<organism evidence="6 7">
    <name type="scientific">Parasutterella secunda</name>
    <dbReference type="NCBI Taxonomy" id="626947"/>
    <lineage>
        <taxon>Bacteria</taxon>
        <taxon>Pseudomonadati</taxon>
        <taxon>Pseudomonadota</taxon>
        <taxon>Betaproteobacteria</taxon>
        <taxon>Burkholderiales</taxon>
        <taxon>Sutterellaceae</taxon>
        <taxon>Parasutterella</taxon>
    </lineage>
</organism>
<dbReference type="InterPro" id="IPR000086">
    <property type="entry name" value="NUDIX_hydrolase_dom"/>
</dbReference>
<evidence type="ECO:0000313" key="7">
    <source>
        <dbReference type="Proteomes" id="UP000777002"/>
    </source>
</evidence>
<dbReference type="PANTHER" id="PTHR11839">
    <property type="entry name" value="UDP/ADP-SUGAR PYROPHOSPHATASE"/>
    <property type="match status" value="1"/>
</dbReference>
<comment type="cofactor">
    <cofactor evidence="4">
        <name>a divalent metal cation</name>
        <dbReference type="ChEBI" id="CHEBI:60240"/>
    </cofactor>
</comment>
<dbReference type="PRINTS" id="PR00502">
    <property type="entry name" value="NUDIXFAMILY"/>
</dbReference>
<dbReference type="InterPro" id="IPR022927">
    <property type="entry name" value="RppH"/>
</dbReference>
<dbReference type="InterPro" id="IPR020084">
    <property type="entry name" value="NUDIX_hydrolase_CS"/>
</dbReference>
<evidence type="ECO:0000256" key="3">
    <source>
        <dbReference type="ARBA" id="ARBA00022801"/>
    </source>
</evidence>
<dbReference type="EMBL" id="JACJKX010000005">
    <property type="protein sequence ID" value="MBM6928425.1"/>
    <property type="molecule type" value="Genomic_DNA"/>
</dbReference>
<comment type="function">
    <text evidence="4">Accelerates the degradation of transcripts by removing pyrophosphate from the 5'-end of triphosphorylated RNA, leading to a more labile monophosphorylated state that can stimulate subsequent ribonuclease cleavage.</text>
</comment>
<comment type="cofactor">
    <cofactor evidence="1">
        <name>Mn(2+)</name>
        <dbReference type="ChEBI" id="CHEBI:29035"/>
    </cofactor>
</comment>
<dbReference type="NCBIfam" id="NF001938">
    <property type="entry name" value="PRK00714.1-5"/>
    <property type="match status" value="1"/>
</dbReference>